<keyword evidence="1" id="KW-0507">mRNA processing</keyword>
<gene>
    <name evidence="5" type="ORF">L210DRAFT_3409947</name>
</gene>
<dbReference type="GO" id="GO:0006397">
    <property type="term" value="P:mRNA processing"/>
    <property type="evidence" value="ECO:0007669"/>
    <property type="project" value="UniProtKB-KW"/>
</dbReference>
<evidence type="ECO:0000256" key="3">
    <source>
        <dbReference type="SAM" id="MobiDB-lite"/>
    </source>
</evidence>
<keyword evidence="2" id="KW-0479">Metal-binding</keyword>
<dbReference type="PROSITE" id="PS50158">
    <property type="entry name" value="ZF_CCHC"/>
    <property type="match status" value="1"/>
</dbReference>
<evidence type="ECO:0000256" key="1">
    <source>
        <dbReference type="ARBA" id="ARBA00022664"/>
    </source>
</evidence>
<feature type="compositionally biased region" description="Basic and acidic residues" evidence="3">
    <location>
        <begin position="117"/>
        <end position="135"/>
    </location>
</feature>
<feature type="region of interest" description="Disordered" evidence="3">
    <location>
        <begin position="18"/>
        <end position="78"/>
    </location>
</feature>
<organism evidence="5 6">
    <name type="scientific">Boletus edulis BED1</name>
    <dbReference type="NCBI Taxonomy" id="1328754"/>
    <lineage>
        <taxon>Eukaryota</taxon>
        <taxon>Fungi</taxon>
        <taxon>Dikarya</taxon>
        <taxon>Basidiomycota</taxon>
        <taxon>Agaricomycotina</taxon>
        <taxon>Agaricomycetes</taxon>
        <taxon>Agaricomycetidae</taxon>
        <taxon>Boletales</taxon>
        <taxon>Boletineae</taxon>
        <taxon>Boletaceae</taxon>
        <taxon>Boletoideae</taxon>
        <taxon>Boletus</taxon>
    </lineage>
</organism>
<feature type="compositionally biased region" description="Polar residues" evidence="3">
    <location>
        <begin position="33"/>
        <end position="42"/>
    </location>
</feature>
<dbReference type="SMART" id="SM00343">
    <property type="entry name" value="ZnF_C2HC"/>
    <property type="match status" value="1"/>
</dbReference>
<evidence type="ECO:0000259" key="4">
    <source>
        <dbReference type="PROSITE" id="PS50158"/>
    </source>
</evidence>
<evidence type="ECO:0000313" key="6">
    <source>
        <dbReference type="Proteomes" id="UP001194468"/>
    </source>
</evidence>
<dbReference type="GO" id="GO:0008270">
    <property type="term" value="F:zinc ion binding"/>
    <property type="evidence" value="ECO:0007669"/>
    <property type="project" value="UniProtKB-KW"/>
</dbReference>
<reference evidence="5" key="1">
    <citation type="submission" date="2019-10" db="EMBL/GenBank/DDBJ databases">
        <authorList>
            <consortium name="DOE Joint Genome Institute"/>
            <person name="Kuo A."/>
            <person name="Miyauchi S."/>
            <person name="Kiss E."/>
            <person name="Drula E."/>
            <person name="Kohler A."/>
            <person name="Sanchez-Garcia M."/>
            <person name="Andreopoulos B."/>
            <person name="Barry K.W."/>
            <person name="Bonito G."/>
            <person name="Buee M."/>
            <person name="Carver A."/>
            <person name="Chen C."/>
            <person name="Cichocki N."/>
            <person name="Clum A."/>
            <person name="Culley D."/>
            <person name="Crous P.W."/>
            <person name="Fauchery L."/>
            <person name="Girlanda M."/>
            <person name="Hayes R."/>
            <person name="Keri Z."/>
            <person name="LaButti K."/>
            <person name="Lipzen A."/>
            <person name="Lombard V."/>
            <person name="Magnuson J."/>
            <person name="Maillard F."/>
            <person name="Morin E."/>
            <person name="Murat C."/>
            <person name="Nolan M."/>
            <person name="Ohm R."/>
            <person name="Pangilinan J."/>
            <person name="Pereira M."/>
            <person name="Perotto S."/>
            <person name="Peter M."/>
            <person name="Riley R."/>
            <person name="Sitrit Y."/>
            <person name="Stielow B."/>
            <person name="Szollosi G."/>
            <person name="Zifcakova L."/>
            <person name="Stursova M."/>
            <person name="Spatafora J.W."/>
            <person name="Tedersoo L."/>
            <person name="Vaario L.-M."/>
            <person name="Yamada A."/>
            <person name="Yan M."/>
            <person name="Wang P."/>
            <person name="Xu J."/>
            <person name="Bruns T."/>
            <person name="Baldrian P."/>
            <person name="Vilgalys R."/>
            <person name="Henrissat B."/>
            <person name="Grigoriev I.V."/>
            <person name="Hibbett D."/>
            <person name="Nagy L.G."/>
            <person name="Martin F.M."/>
        </authorList>
    </citation>
    <scope>NUCLEOTIDE SEQUENCE</scope>
    <source>
        <strain evidence="5">BED1</strain>
    </source>
</reference>
<dbReference type="GO" id="GO:0003676">
    <property type="term" value="F:nucleic acid binding"/>
    <property type="evidence" value="ECO:0007669"/>
    <property type="project" value="InterPro"/>
</dbReference>
<comment type="caution">
    <text evidence="5">The sequence shown here is derived from an EMBL/GenBank/DDBJ whole genome shotgun (WGS) entry which is preliminary data.</text>
</comment>
<dbReference type="InterPro" id="IPR001878">
    <property type="entry name" value="Znf_CCHC"/>
</dbReference>
<dbReference type="InterPro" id="IPR036875">
    <property type="entry name" value="Znf_CCHC_sf"/>
</dbReference>
<dbReference type="EMBL" id="WHUW01000027">
    <property type="protein sequence ID" value="KAF8434727.1"/>
    <property type="molecule type" value="Genomic_DNA"/>
</dbReference>
<keyword evidence="2" id="KW-0863">Zinc-finger</keyword>
<feature type="region of interest" description="Disordered" evidence="3">
    <location>
        <begin position="114"/>
        <end position="135"/>
    </location>
</feature>
<reference evidence="5" key="2">
    <citation type="journal article" date="2020" name="Nat. Commun.">
        <title>Large-scale genome sequencing of mycorrhizal fungi provides insights into the early evolution of symbiotic traits.</title>
        <authorList>
            <person name="Miyauchi S."/>
            <person name="Kiss E."/>
            <person name="Kuo A."/>
            <person name="Drula E."/>
            <person name="Kohler A."/>
            <person name="Sanchez-Garcia M."/>
            <person name="Morin E."/>
            <person name="Andreopoulos B."/>
            <person name="Barry K.W."/>
            <person name="Bonito G."/>
            <person name="Buee M."/>
            <person name="Carver A."/>
            <person name="Chen C."/>
            <person name="Cichocki N."/>
            <person name="Clum A."/>
            <person name="Culley D."/>
            <person name="Crous P.W."/>
            <person name="Fauchery L."/>
            <person name="Girlanda M."/>
            <person name="Hayes R.D."/>
            <person name="Keri Z."/>
            <person name="LaButti K."/>
            <person name="Lipzen A."/>
            <person name="Lombard V."/>
            <person name="Magnuson J."/>
            <person name="Maillard F."/>
            <person name="Murat C."/>
            <person name="Nolan M."/>
            <person name="Ohm R.A."/>
            <person name="Pangilinan J."/>
            <person name="Pereira M.F."/>
            <person name="Perotto S."/>
            <person name="Peter M."/>
            <person name="Pfister S."/>
            <person name="Riley R."/>
            <person name="Sitrit Y."/>
            <person name="Stielow J.B."/>
            <person name="Szollosi G."/>
            <person name="Zifcakova L."/>
            <person name="Stursova M."/>
            <person name="Spatafora J.W."/>
            <person name="Tedersoo L."/>
            <person name="Vaario L.M."/>
            <person name="Yamada A."/>
            <person name="Yan M."/>
            <person name="Wang P."/>
            <person name="Xu J."/>
            <person name="Bruns T."/>
            <person name="Baldrian P."/>
            <person name="Vilgalys R."/>
            <person name="Dunand C."/>
            <person name="Henrissat B."/>
            <person name="Grigoriev I.V."/>
            <person name="Hibbett D."/>
            <person name="Nagy L.G."/>
            <person name="Martin F.M."/>
        </authorList>
    </citation>
    <scope>NUCLEOTIDE SEQUENCE</scope>
    <source>
        <strain evidence="5">BED1</strain>
    </source>
</reference>
<feature type="domain" description="CCHC-type" evidence="4">
    <location>
        <begin position="83"/>
        <end position="98"/>
    </location>
</feature>
<evidence type="ECO:0000256" key="2">
    <source>
        <dbReference type="PROSITE-ProRule" id="PRU00047"/>
    </source>
</evidence>
<proteinExistence type="predicted"/>
<dbReference type="AlphaFoldDB" id="A0AAD4BLW6"/>
<dbReference type="Proteomes" id="UP001194468">
    <property type="component" value="Unassembled WGS sequence"/>
</dbReference>
<dbReference type="SUPFAM" id="SSF57756">
    <property type="entry name" value="Retrovirus zinc finger-like domains"/>
    <property type="match status" value="1"/>
</dbReference>
<protein>
    <recommendedName>
        <fullName evidence="4">CCHC-type domain-containing protein</fullName>
    </recommendedName>
</protein>
<accession>A0AAD4BLW6</accession>
<name>A0AAD4BLW6_BOLED</name>
<sequence length="135" mass="15020">MHKTRDYNAFVASLKETGKSQESRYGGKVPPVSSGTTRSTVTHFIPRDPTTTTSGDRRDTTGVVYGGQGQPMDLSKSSGRQVCYNCGQAGHFAKNCPKPRASRVERIRYMVSELSDDEKQKLPEFKEKHESGKDF</sequence>
<keyword evidence="6" id="KW-1185">Reference proteome</keyword>
<evidence type="ECO:0000313" key="5">
    <source>
        <dbReference type="EMBL" id="KAF8434727.1"/>
    </source>
</evidence>
<keyword evidence="2" id="KW-0862">Zinc</keyword>
<dbReference type="Pfam" id="PF00098">
    <property type="entry name" value="zf-CCHC"/>
    <property type="match status" value="1"/>
</dbReference>
<dbReference type="Gene3D" id="4.10.60.10">
    <property type="entry name" value="Zinc finger, CCHC-type"/>
    <property type="match status" value="1"/>
</dbReference>